<feature type="coiled-coil region" evidence="1">
    <location>
        <begin position="454"/>
        <end position="481"/>
    </location>
</feature>
<evidence type="ECO:0000259" key="2">
    <source>
        <dbReference type="Pfam" id="PF04230"/>
    </source>
</evidence>
<organism evidence="3 4">
    <name type="scientific">Rothia nasimurium</name>
    <dbReference type="NCBI Taxonomy" id="85336"/>
    <lineage>
        <taxon>Bacteria</taxon>
        <taxon>Bacillati</taxon>
        <taxon>Actinomycetota</taxon>
        <taxon>Actinomycetes</taxon>
        <taxon>Micrococcales</taxon>
        <taxon>Micrococcaceae</taxon>
        <taxon>Rothia</taxon>
    </lineage>
</organism>
<keyword evidence="1" id="KW-0175">Coiled coil</keyword>
<proteinExistence type="predicted"/>
<keyword evidence="4" id="KW-1185">Reference proteome</keyword>
<name>A0A1Y1RP00_9MICC</name>
<dbReference type="InterPro" id="IPR007345">
    <property type="entry name" value="Polysacch_pyruvyl_Trfase"/>
</dbReference>
<sequence>MPRILVLADLGQSAYHVGNEATGIVTADELTRRGYEVLIATRNVERSQNYIGTSISYVHALDFPQAPAEREILLDHIRAHLSGEPAASPAIASFVQQVADIDGIVIAGGGAMNSTTGHLLSERAAYSLIAAARNIPLIISGQSLGPVLTDADASTLTTLLSSAQLVGLRERFSYAWAAERGIEAHLLAEDTALYQHQHRFLPGRPVVELPERYICATFSELSPNQAHVIGHLLDDMHRDYGLRTVFLPHLGEPSTGGGDVATHAEIASHMFSNPIQLPMVHADDAVQVHRNAFIAFSTRYHPAVFSLSAGVPCLALLPDAFTDMRIRGLMEQYGTENYAVPLALLNSDAPSGALQEIIQLRDELSATLRVRAGQLKEVTASWWDAASQVLLNGTRQAPPAISEVGSTSTVFTGDWNITNLLVRDDIATISLAAAKASAETDRALSWDYQRLLQRDRAQARADELERKNAELADSLHAAEENATLLGWMRRKMRGA</sequence>
<evidence type="ECO:0000256" key="1">
    <source>
        <dbReference type="SAM" id="Coils"/>
    </source>
</evidence>
<comment type="caution">
    <text evidence="3">The sequence shown here is derived from an EMBL/GenBank/DDBJ whole genome shotgun (WGS) entry which is preliminary data.</text>
</comment>
<dbReference type="Proteomes" id="UP000192359">
    <property type="component" value="Unassembled WGS sequence"/>
</dbReference>
<reference evidence="3 4" key="1">
    <citation type="submission" date="2016-05" db="EMBL/GenBank/DDBJ databases">
        <title>Draft genome sequence of a porcine commensal Rothia nasimurium.</title>
        <authorList>
            <person name="Gaiser R.A."/>
            <person name="Van Baarlen P."/>
            <person name="Wells J.M."/>
        </authorList>
    </citation>
    <scope>NUCLEOTIDE SEQUENCE [LARGE SCALE GENOMIC DNA]</scope>
    <source>
        <strain evidence="3 4">PT-32</strain>
    </source>
</reference>
<gene>
    <name evidence="3" type="ORF">A7979_04470</name>
</gene>
<dbReference type="OrthoDB" id="3268731at2"/>
<accession>A0A1Y1RP00</accession>
<dbReference type="Pfam" id="PF04230">
    <property type="entry name" value="PS_pyruv_trans"/>
    <property type="match status" value="1"/>
</dbReference>
<dbReference type="RefSeq" id="WP_083092143.1">
    <property type="nucleotide sequence ID" value="NZ_LXWF01000040.1"/>
</dbReference>
<dbReference type="PANTHER" id="PTHR36836:SF1">
    <property type="entry name" value="COLANIC ACID BIOSYNTHESIS PROTEIN WCAK"/>
    <property type="match status" value="1"/>
</dbReference>
<feature type="domain" description="Polysaccharide pyruvyl transferase" evidence="2">
    <location>
        <begin position="17"/>
        <end position="316"/>
    </location>
</feature>
<dbReference type="EMBL" id="LXWF01000040">
    <property type="protein sequence ID" value="ORC16565.1"/>
    <property type="molecule type" value="Genomic_DNA"/>
</dbReference>
<dbReference type="PANTHER" id="PTHR36836">
    <property type="entry name" value="COLANIC ACID BIOSYNTHESIS PROTEIN WCAK"/>
    <property type="match status" value="1"/>
</dbReference>
<evidence type="ECO:0000313" key="4">
    <source>
        <dbReference type="Proteomes" id="UP000192359"/>
    </source>
</evidence>
<protein>
    <recommendedName>
        <fullName evidence="2">Polysaccharide pyruvyl transferase domain-containing protein</fullName>
    </recommendedName>
</protein>
<dbReference type="AlphaFoldDB" id="A0A1Y1RP00"/>
<evidence type="ECO:0000313" key="3">
    <source>
        <dbReference type="EMBL" id="ORC16565.1"/>
    </source>
</evidence>